<accession>A0AAD5CAQ9</accession>
<dbReference type="EMBL" id="JAMZMK010008809">
    <property type="protein sequence ID" value="KAI7738481.1"/>
    <property type="molecule type" value="Genomic_DNA"/>
</dbReference>
<evidence type="ECO:0000313" key="1">
    <source>
        <dbReference type="EMBL" id="KAI7738481.1"/>
    </source>
</evidence>
<sequence length="300" mass="33984">MEIGGSSNAPDVSATTQDLKFMMESSVNVSNFVSVKLSGHSNYKIWKAQLLCLIKSQALLHFIDAEHPFPGDKGMTAQYDELVKGWIFGSVNEKVLKDLVDFGTAQEIWMKIGSLCNLPISNTEGDSSNAPDVSTLDVIAPVVSAMREDLKYLQALNVDVSNFVSENLVGIINYHTWKTDMLFLIESHELLHIIHAEARFPQDKADPMTQKYDSLVRGWILSTMNDKQRNKYQMNRSVQLMWRKLESTFTYQHKTSDSDTENTKATIISGRIRCFASYRVTACFTSLVRKLLLNRIRMTP</sequence>
<proteinExistence type="predicted"/>
<dbReference type="AlphaFoldDB" id="A0AAD5CAQ9"/>
<organism evidence="1 2">
    <name type="scientific">Ambrosia artemisiifolia</name>
    <name type="common">Common ragweed</name>
    <dbReference type="NCBI Taxonomy" id="4212"/>
    <lineage>
        <taxon>Eukaryota</taxon>
        <taxon>Viridiplantae</taxon>
        <taxon>Streptophyta</taxon>
        <taxon>Embryophyta</taxon>
        <taxon>Tracheophyta</taxon>
        <taxon>Spermatophyta</taxon>
        <taxon>Magnoliopsida</taxon>
        <taxon>eudicotyledons</taxon>
        <taxon>Gunneridae</taxon>
        <taxon>Pentapetalae</taxon>
        <taxon>asterids</taxon>
        <taxon>campanulids</taxon>
        <taxon>Asterales</taxon>
        <taxon>Asteraceae</taxon>
        <taxon>Asteroideae</taxon>
        <taxon>Heliantheae alliance</taxon>
        <taxon>Heliantheae</taxon>
        <taxon>Ambrosia</taxon>
    </lineage>
</organism>
<keyword evidence="2" id="KW-1185">Reference proteome</keyword>
<dbReference type="PANTHER" id="PTHR37610">
    <property type="entry name" value="CCHC-TYPE DOMAIN-CONTAINING PROTEIN"/>
    <property type="match status" value="1"/>
</dbReference>
<dbReference type="PANTHER" id="PTHR37610:SF103">
    <property type="entry name" value="SERINE_THREONINE-PROTEIN PHOSPHATASE 6 REGULATORY ANKYRIN REPEAT SUBUNIT C-LIKE ISOFORM X1"/>
    <property type="match status" value="1"/>
</dbReference>
<name>A0AAD5CAQ9_AMBAR</name>
<gene>
    <name evidence="1" type="ORF">M8C21_030395</name>
</gene>
<comment type="caution">
    <text evidence="1">The sequence shown here is derived from an EMBL/GenBank/DDBJ whole genome shotgun (WGS) entry which is preliminary data.</text>
</comment>
<reference evidence="1" key="1">
    <citation type="submission" date="2022-06" db="EMBL/GenBank/DDBJ databases">
        <title>Uncovering the hologenomic basis of an extraordinary plant invasion.</title>
        <authorList>
            <person name="Bieker V.C."/>
            <person name="Martin M.D."/>
            <person name="Gilbert T."/>
            <person name="Hodgins K."/>
            <person name="Battlay P."/>
            <person name="Petersen B."/>
            <person name="Wilson J."/>
        </authorList>
    </citation>
    <scope>NUCLEOTIDE SEQUENCE</scope>
    <source>
        <strain evidence="1">AA19_3_7</strain>
        <tissue evidence="1">Leaf</tissue>
    </source>
</reference>
<dbReference type="Proteomes" id="UP001206925">
    <property type="component" value="Unassembled WGS sequence"/>
</dbReference>
<protein>
    <submittedName>
        <fullName evidence="1">Uncharacterized protein</fullName>
    </submittedName>
</protein>
<evidence type="ECO:0000313" key="2">
    <source>
        <dbReference type="Proteomes" id="UP001206925"/>
    </source>
</evidence>